<dbReference type="Gene3D" id="3.40.50.150">
    <property type="entry name" value="Vaccinia Virus protein VP39"/>
    <property type="match status" value="1"/>
</dbReference>
<dbReference type="GO" id="GO:0070475">
    <property type="term" value="P:rRNA base methylation"/>
    <property type="evidence" value="ECO:0007669"/>
    <property type="project" value="TreeGrafter"/>
</dbReference>
<dbReference type="PROSITE" id="PS01231">
    <property type="entry name" value="TRMA_2"/>
    <property type="match status" value="1"/>
</dbReference>
<evidence type="ECO:0000256" key="1">
    <source>
        <dbReference type="ARBA" id="ARBA00022485"/>
    </source>
</evidence>
<evidence type="ECO:0000256" key="9">
    <source>
        <dbReference type="ARBA" id="ARBA00052756"/>
    </source>
</evidence>
<feature type="binding site" evidence="11 12">
    <location>
        <position position="343"/>
    </location>
    <ligand>
        <name>S-adenosyl-L-methionine</name>
        <dbReference type="ChEBI" id="CHEBI:59789"/>
    </ligand>
</feature>
<evidence type="ECO:0000313" key="16">
    <source>
        <dbReference type="Proteomes" id="UP000065641"/>
    </source>
</evidence>
<feature type="binding site" evidence="11">
    <location>
        <position position="370"/>
    </location>
    <ligand>
        <name>S-adenosyl-L-methionine</name>
        <dbReference type="ChEBI" id="CHEBI:59789"/>
    </ligand>
</feature>
<dbReference type="InterPro" id="IPR001566">
    <property type="entry name" value="23S_rRNA_MeTrfase_RlmD"/>
</dbReference>
<feature type="binding site" evidence="11">
    <location>
        <position position="80"/>
    </location>
    <ligand>
        <name>[4Fe-4S] cluster</name>
        <dbReference type="ChEBI" id="CHEBI:49883"/>
    </ligand>
</feature>
<evidence type="ECO:0000256" key="7">
    <source>
        <dbReference type="ARBA" id="ARBA00023004"/>
    </source>
</evidence>
<dbReference type="PANTHER" id="PTHR11061:SF49">
    <property type="entry name" value="23S RRNA (URACIL(1939)-C(5))-METHYLTRANSFERASE RLMD"/>
    <property type="match status" value="1"/>
</dbReference>
<dbReference type="InterPro" id="IPR010280">
    <property type="entry name" value="U5_MeTrfase_fam"/>
</dbReference>
<dbReference type="AlphaFoldDB" id="A0A0S2KDT2"/>
<dbReference type="Proteomes" id="UP000065641">
    <property type="component" value="Chromosome"/>
</dbReference>
<dbReference type="InterPro" id="IPR030390">
    <property type="entry name" value="MeTrfase_TrmA_AS"/>
</dbReference>
<dbReference type="GO" id="GO:0051539">
    <property type="term" value="F:4 iron, 4 sulfur cluster binding"/>
    <property type="evidence" value="ECO:0007669"/>
    <property type="project" value="UniProtKB-KW"/>
</dbReference>
<keyword evidence="4 11" id="KW-0808">Transferase</keyword>
<evidence type="ECO:0000259" key="14">
    <source>
        <dbReference type="PROSITE" id="PS50926"/>
    </source>
</evidence>
<dbReference type="STRING" id="1249552.PS2015_1591"/>
<dbReference type="PROSITE" id="PS01230">
    <property type="entry name" value="TRMA_1"/>
    <property type="match status" value="1"/>
</dbReference>
<dbReference type="CDD" id="cd02440">
    <property type="entry name" value="AdoMet_MTases"/>
    <property type="match status" value="1"/>
</dbReference>
<proteinExistence type="inferred from homology"/>
<comment type="catalytic activity">
    <reaction evidence="9 11">
        <text>uridine(1939) in 23S rRNA + S-adenosyl-L-methionine = 5-methyluridine(1939) in 23S rRNA + S-adenosyl-L-homocysteine + H(+)</text>
        <dbReference type="Rhea" id="RHEA:42908"/>
        <dbReference type="Rhea" id="RHEA-COMP:10278"/>
        <dbReference type="Rhea" id="RHEA-COMP:10279"/>
        <dbReference type="ChEBI" id="CHEBI:15378"/>
        <dbReference type="ChEBI" id="CHEBI:57856"/>
        <dbReference type="ChEBI" id="CHEBI:59789"/>
        <dbReference type="ChEBI" id="CHEBI:65315"/>
        <dbReference type="ChEBI" id="CHEBI:74447"/>
        <dbReference type="EC" id="2.1.1.190"/>
    </reaction>
</comment>
<evidence type="ECO:0000256" key="5">
    <source>
        <dbReference type="ARBA" id="ARBA00022691"/>
    </source>
</evidence>
<dbReference type="OrthoDB" id="9804590at2"/>
<dbReference type="Gene3D" id="2.40.50.140">
    <property type="entry name" value="Nucleic acid-binding proteins"/>
    <property type="match status" value="1"/>
</dbReference>
<feature type="binding site" evidence="11">
    <location>
        <position position="89"/>
    </location>
    <ligand>
        <name>[4Fe-4S] cluster</name>
        <dbReference type="ChEBI" id="CHEBI:49883"/>
    </ligand>
</feature>
<dbReference type="PANTHER" id="PTHR11061">
    <property type="entry name" value="RNA M5U METHYLTRANSFERASE"/>
    <property type="match status" value="1"/>
</dbReference>
<feature type="binding site" evidence="11 12">
    <location>
        <position position="391"/>
    </location>
    <ligand>
        <name>S-adenosyl-L-methionine</name>
        <dbReference type="ChEBI" id="CHEBI:59789"/>
    </ligand>
</feature>
<comment type="similarity">
    <text evidence="11">Belongs to the class I-like SAM-binding methyltransferase superfamily. RNA M5U methyltransferase family. RlmD subfamily.</text>
</comment>
<keyword evidence="3 11" id="KW-0489">Methyltransferase</keyword>
<comment type="function">
    <text evidence="10 11">Catalyzes the formation of 5-methyl-uridine at position 1939 (m5U1939) in 23S rRNA.</text>
</comment>
<feature type="binding site" evidence="11">
    <location>
        <position position="169"/>
    </location>
    <ligand>
        <name>[4Fe-4S] cluster</name>
        <dbReference type="ChEBI" id="CHEBI:49883"/>
    </ligand>
</feature>
<dbReference type="Pfam" id="PF05958">
    <property type="entry name" value="tRNA_U5-meth_tr"/>
    <property type="match status" value="1"/>
</dbReference>
<dbReference type="SUPFAM" id="SSF50249">
    <property type="entry name" value="Nucleic acid-binding proteins"/>
    <property type="match status" value="1"/>
</dbReference>
<dbReference type="HAMAP" id="MF_01010">
    <property type="entry name" value="23SrRNA_methyltr_RlmD"/>
    <property type="match status" value="1"/>
</dbReference>
<keyword evidence="6 11" id="KW-0479">Metal-binding</keyword>
<dbReference type="SUPFAM" id="SSF53335">
    <property type="entry name" value="S-adenosyl-L-methionine-dependent methyltransferases"/>
    <property type="match status" value="1"/>
</dbReference>
<evidence type="ECO:0000256" key="13">
    <source>
        <dbReference type="PROSITE-ProRule" id="PRU10015"/>
    </source>
</evidence>
<dbReference type="InterPro" id="IPR029063">
    <property type="entry name" value="SAM-dependent_MTases_sf"/>
</dbReference>
<keyword evidence="1 11" id="KW-0004">4Fe-4S</keyword>
<dbReference type="InterPro" id="IPR030391">
    <property type="entry name" value="MeTrfase_TrmA_CS"/>
</dbReference>
<dbReference type="NCBIfam" id="TIGR00479">
    <property type="entry name" value="rumA"/>
    <property type="match status" value="1"/>
</dbReference>
<dbReference type="EMBL" id="CP013189">
    <property type="protein sequence ID" value="ALO46244.1"/>
    <property type="molecule type" value="Genomic_DNA"/>
</dbReference>
<dbReference type="KEGG" id="pspi:PS2015_1591"/>
<evidence type="ECO:0000256" key="2">
    <source>
        <dbReference type="ARBA" id="ARBA00022552"/>
    </source>
</evidence>
<keyword evidence="2 11" id="KW-0698">rRNA processing</keyword>
<dbReference type="PROSITE" id="PS51687">
    <property type="entry name" value="SAM_MT_RNA_M5U"/>
    <property type="match status" value="1"/>
</dbReference>
<accession>A0A0S2KDT2</accession>
<sequence>MRRSNRRRQQLPVDPVRLTIDRVGHDGRGIASNEGKVAFVEGALPGETVDAVFINRRGKYDELRVQQIIEPVAQRAVPPCEFAAVCGGCVLQHMQADAQLQLKQQILLEHLRHSPAALTEFECLPAMSADNLAYRRKARLAVRYVHKKNDVLVGFREKANSFIADMESCAVLVRPVGSLIRPLRDLLMSMDGKRDIPQIEVAVGEQKCVDDDELDKVLSVSLILRHLEALSETDLNRLRDFGQLHNIHWYLQSGGPATVKKFWPPDENKELNYFLPDPLGDIEMRFRPDDFTQVNAKINRRMIRQALELLDLTELDRVLDLFCGLGNFTLPMARRCAQVTGVEGSDSMLQRAADNASRNNIDNVQFHVADLFTEFDTQSWANGGYNKLLLDPPRSGAIEIVSRINELAPDVIVYVSCNPATLARDAAQLVMSGYRMTHAGVMDMFPHTGHVESMARFERVSEGR</sequence>
<dbReference type="NCBIfam" id="NF009639">
    <property type="entry name" value="PRK13168.1"/>
    <property type="match status" value="1"/>
</dbReference>
<evidence type="ECO:0000256" key="3">
    <source>
        <dbReference type="ARBA" id="ARBA00022603"/>
    </source>
</evidence>
<dbReference type="PROSITE" id="PS50926">
    <property type="entry name" value="TRAM"/>
    <property type="match status" value="1"/>
</dbReference>
<dbReference type="PATRIC" id="fig|1249552.3.peg.1597"/>
<gene>
    <name evidence="11" type="primary">rlmD</name>
    <name evidence="15" type="ORF">PS2015_1591</name>
</gene>
<evidence type="ECO:0000313" key="15">
    <source>
        <dbReference type="EMBL" id="ALO46244.1"/>
    </source>
</evidence>
<reference evidence="15 16" key="1">
    <citation type="submission" date="2015-11" db="EMBL/GenBank/DDBJ databases">
        <authorList>
            <person name="Zhang Y."/>
            <person name="Guo Z."/>
        </authorList>
    </citation>
    <scope>NUCLEOTIDE SEQUENCE [LARGE SCALE GENOMIC DNA]</scope>
    <source>
        <strain evidence="15 16">KCTC 32221</strain>
    </source>
</reference>
<dbReference type="Gene3D" id="2.40.50.1070">
    <property type="match status" value="1"/>
</dbReference>
<dbReference type="RefSeq" id="WP_058021700.1">
    <property type="nucleotide sequence ID" value="NZ_CP013189.1"/>
</dbReference>
<protein>
    <recommendedName>
        <fullName evidence="11">23S rRNA (uracil(1939)-C(5))-methyltransferase RlmD</fullName>
        <ecNumber evidence="11">2.1.1.190</ecNumber>
    </recommendedName>
    <alternativeName>
        <fullName evidence="11">23S rRNA(m5U1939)-methyltransferase</fullName>
    </alternativeName>
</protein>
<name>A0A0S2KDT2_9GAMM</name>
<dbReference type="GO" id="GO:0070041">
    <property type="term" value="F:rRNA (uridine-C5-)-methyltransferase activity"/>
    <property type="evidence" value="ECO:0007669"/>
    <property type="project" value="UniProtKB-UniRule"/>
</dbReference>
<feature type="active site" evidence="13">
    <location>
        <position position="417"/>
    </location>
</feature>
<dbReference type="InterPro" id="IPR012340">
    <property type="entry name" value="NA-bd_OB-fold"/>
</dbReference>
<feature type="domain" description="TRAM" evidence="14">
    <location>
        <begin position="9"/>
        <end position="67"/>
    </location>
</feature>
<dbReference type="GO" id="GO:0005506">
    <property type="term" value="F:iron ion binding"/>
    <property type="evidence" value="ECO:0007669"/>
    <property type="project" value="UniProtKB-UniRule"/>
</dbReference>
<dbReference type="FunFam" id="3.40.50.150:FF:000009">
    <property type="entry name" value="23S rRNA (Uracil(1939)-C(5))-methyltransferase RlmD"/>
    <property type="match status" value="1"/>
</dbReference>
<keyword evidence="7 11" id="KW-0408">Iron</keyword>
<keyword evidence="5 11" id="KW-0949">S-adenosyl-L-methionine</keyword>
<feature type="binding site" evidence="11 12">
    <location>
        <position position="322"/>
    </location>
    <ligand>
        <name>S-adenosyl-L-methionine</name>
        <dbReference type="ChEBI" id="CHEBI:59789"/>
    </ligand>
</feature>
<feature type="binding site" evidence="11">
    <location>
        <position position="327"/>
    </location>
    <ligand>
        <name>S-adenosyl-L-methionine</name>
        <dbReference type="ChEBI" id="CHEBI:59789"/>
    </ligand>
</feature>
<feature type="binding site" evidence="11 12">
    <location>
        <position position="293"/>
    </location>
    <ligand>
        <name>S-adenosyl-L-methionine</name>
        <dbReference type="ChEBI" id="CHEBI:59789"/>
    </ligand>
</feature>
<evidence type="ECO:0000256" key="8">
    <source>
        <dbReference type="ARBA" id="ARBA00023014"/>
    </source>
</evidence>
<dbReference type="EC" id="2.1.1.190" evidence="11"/>
<dbReference type="GO" id="GO:0003723">
    <property type="term" value="F:RNA binding"/>
    <property type="evidence" value="ECO:0007669"/>
    <property type="project" value="InterPro"/>
</dbReference>
<keyword evidence="8 11" id="KW-0411">Iron-sulfur</keyword>
<evidence type="ECO:0000256" key="6">
    <source>
        <dbReference type="ARBA" id="ARBA00022723"/>
    </source>
</evidence>
<evidence type="ECO:0000256" key="4">
    <source>
        <dbReference type="ARBA" id="ARBA00022679"/>
    </source>
</evidence>
<feature type="binding site" evidence="11">
    <location>
        <position position="86"/>
    </location>
    <ligand>
        <name>[4Fe-4S] cluster</name>
        <dbReference type="ChEBI" id="CHEBI:49883"/>
    </ligand>
</feature>
<evidence type="ECO:0000256" key="10">
    <source>
        <dbReference type="ARBA" id="ARBA00059995"/>
    </source>
</evidence>
<keyword evidence="16" id="KW-1185">Reference proteome</keyword>
<dbReference type="InterPro" id="IPR002792">
    <property type="entry name" value="TRAM_dom"/>
</dbReference>
<dbReference type="Pfam" id="PF01938">
    <property type="entry name" value="TRAM"/>
    <property type="match status" value="1"/>
</dbReference>
<organism evidence="15 16">
    <name type="scientific">Pseudohongiella spirulinae</name>
    <dbReference type="NCBI Taxonomy" id="1249552"/>
    <lineage>
        <taxon>Bacteria</taxon>
        <taxon>Pseudomonadati</taxon>
        <taxon>Pseudomonadota</taxon>
        <taxon>Gammaproteobacteria</taxon>
        <taxon>Pseudomonadales</taxon>
        <taxon>Pseudohongiellaceae</taxon>
        <taxon>Pseudohongiella</taxon>
    </lineage>
</organism>
<feature type="active site" description="Nucleophile" evidence="11 12">
    <location>
        <position position="417"/>
    </location>
</feature>
<evidence type="ECO:0000256" key="12">
    <source>
        <dbReference type="PROSITE-ProRule" id="PRU01024"/>
    </source>
</evidence>
<evidence type="ECO:0000256" key="11">
    <source>
        <dbReference type="HAMAP-Rule" id="MF_01010"/>
    </source>
</evidence>